<evidence type="ECO:0000313" key="3">
    <source>
        <dbReference type="Proteomes" id="UP001236652"/>
    </source>
</evidence>
<evidence type="ECO:0000256" key="1">
    <source>
        <dbReference type="SAM" id="MobiDB-lite"/>
    </source>
</evidence>
<gene>
    <name evidence="2" type="ORF">QNI29_03470</name>
</gene>
<keyword evidence="3" id="KW-1185">Reference proteome</keyword>
<proteinExistence type="predicted"/>
<accession>A0ABY8V2B4</accession>
<dbReference type="RefSeq" id="WP_231418495.1">
    <property type="nucleotide sequence ID" value="NZ_CP126446.1"/>
</dbReference>
<feature type="compositionally biased region" description="Acidic residues" evidence="1">
    <location>
        <begin position="172"/>
        <end position="185"/>
    </location>
</feature>
<feature type="region of interest" description="Disordered" evidence="1">
    <location>
        <begin position="172"/>
        <end position="195"/>
    </location>
</feature>
<feature type="compositionally biased region" description="Basic and acidic residues" evidence="1">
    <location>
        <begin position="186"/>
        <end position="195"/>
    </location>
</feature>
<name>A0ABY8V2B4_9BACI</name>
<sequence>MAGKDSSESKYEVTTKEISEILGVSTRRIQQLAKENALVRVSHGKFDLPSSINAYLEFQMERERSDEEIDKYVEEAMWTRAKREKTELELKIMKGEVHRGDDVRRVISDMLASFRGRLLSFPSKYAPQVIGLTEIPPIKEKLKQGIFEALEELAEYDPHVFYDESRDKLYIEDEEDQEEEVDEGEELKNDGQTEE</sequence>
<reference evidence="2 3" key="1">
    <citation type="submission" date="2023-05" db="EMBL/GenBank/DDBJ databases">
        <title>Comparative genomics reveals the evidence of polycyclic aromatic hydrocarbons degradation in moderately halophilic genus Pontibacillus.</title>
        <authorList>
            <person name="Yang H."/>
            <person name="Qian Z."/>
        </authorList>
    </citation>
    <scope>NUCLEOTIDE SEQUENCE [LARGE SCALE GENOMIC DNA]</scope>
    <source>
        <strain evidence="3">HN14</strain>
    </source>
</reference>
<organism evidence="2 3">
    <name type="scientific">Pontibacillus chungwhensis</name>
    <dbReference type="NCBI Taxonomy" id="265426"/>
    <lineage>
        <taxon>Bacteria</taxon>
        <taxon>Bacillati</taxon>
        <taxon>Bacillota</taxon>
        <taxon>Bacilli</taxon>
        <taxon>Bacillales</taxon>
        <taxon>Bacillaceae</taxon>
        <taxon>Pontibacillus</taxon>
    </lineage>
</organism>
<dbReference type="EMBL" id="CP126446">
    <property type="protein sequence ID" value="WIF98724.1"/>
    <property type="molecule type" value="Genomic_DNA"/>
</dbReference>
<dbReference type="Proteomes" id="UP001236652">
    <property type="component" value="Chromosome"/>
</dbReference>
<protein>
    <submittedName>
        <fullName evidence="2">Uncharacterized protein</fullName>
    </submittedName>
</protein>
<evidence type="ECO:0000313" key="2">
    <source>
        <dbReference type="EMBL" id="WIF98724.1"/>
    </source>
</evidence>